<evidence type="ECO:0000313" key="1">
    <source>
        <dbReference type="EMBL" id="OAO91589.1"/>
    </source>
</evidence>
<dbReference type="InterPro" id="IPR011990">
    <property type="entry name" value="TPR-like_helical_dom_sf"/>
</dbReference>
<dbReference type="PANTHER" id="PTHR47868:SF2">
    <property type="entry name" value="OS05G0457700 PROTEIN"/>
    <property type="match status" value="1"/>
</dbReference>
<dbReference type="FunFam" id="1.25.40.10:FF:003676">
    <property type="entry name" value="At5g02130"/>
    <property type="match status" value="1"/>
</dbReference>
<dbReference type="ExpressionAtlas" id="A0A178UD62">
    <property type="expression patterns" value="baseline and differential"/>
</dbReference>
<organism evidence="1 2">
    <name type="scientific">Arabidopsis thaliana</name>
    <name type="common">Mouse-ear cress</name>
    <dbReference type="NCBI Taxonomy" id="3702"/>
    <lineage>
        <taxon>Eukaryota</taxon>
        <taxon>Viridiplantae</taxon>
        <taxon>Streptophyta</taxon>
        <taxon>Embryophyta</taxon>
        <taxon>Tracheophyta</taxon>
        <taxon>Spermatophyta</taxon>
        <taxon>Magnoliopsida</taxon>
        <taxon>eudicotyledons</taxon>
        <taxon>Gunneridae</taxon>
        <taxon>Pentapetalae</taxon>
        <taxon>rosids</taxon>
        <taxon>malvids</taxon>
        <taxon>Brassicales</taxon>
        <taxon>Brassicaceae</taxon>
        <taxon>Camelineae</taxon>
        <taxon>Arabidopsis</taxon>
    </lineage>
</organism>
<reference evidence="2" key="1">
    <citation type="journal article" date="2016" name="Proc. Natl. Acad. Sci. U.S.A.">
        <title>Chromosome-level assembly of Arabidopsis thaliana Ler reveals the extent of translocation and inversion polymorphisms.</title>
        <authorList>
            <person name="Zapata L."/>
            <person name="Ding J."/>
            <person name="Willing E.M."/>
            <person name="Hartwig B."/>
            <person name="Bezdan D."/>
            <person name="Jiao W.B."/>
            <person name="Patel V."/>
            <person name="Velikkakam James G."/>
            <person name="Koornneef M."/>
            <person name="Ossowski S."/>
            <person name="Schneeberger K."/>
        </authorList>
    </citation>
    <scope>NUCLEOTIDE SEQUENCE [LARGE SCALE GENOMIC DNA]</scope>
    <source>
        <strain evidence="2">cv. Landsberg erecta</strain>
    </source>
</reference>
<proteinExistence type="predicted"/>
<dbReference type="PANTHER" id="PTHR47868">
    <property type="entry name" value="OS05G0457700 PROTEIN"/>
    <property type="match status" value="1"/>
</dbReference>
<gene>
    <name evidence="1" type="ordered locus">AXX17_At5g01240</name>
</gene>
<sequence length="420" mass="45796">MIRAAAKFSREAAATFRGRTISVRGNLIRYSTPLRLIHGEISVPNANHVAIQMVNYALSHARSQKSDESYAQGMLVLEQCLGNQPNDDQVSHDSKATVLLAMSDLLYESGNSSEAIERLKQVMILTHSSLAIRVVAVEALVGLLIQSGQDDASLDVADEFLKLVKESGHENLQGVVATVKAIKGLAELVKGNIESAESLFRGLENHESCKGNIALSYGEYLHATGNFELAKEMYQKAIQGVTETKESMCSCNMNLKAVSLAATFALGQLESHIGNFGVAEKTLTDALTKTEEHYGDNHPKVGVILTAVALMYGNKAKQERSSSILIQEGLYRKALELMKAPPLDSKGIINMENQEVIALARAGYAELLLIQENRKSEGEKMNSWAESAWRNKRISLSEALTLSEPLGKVAIIDARTTRVL</sequence>
<comment type="caution">
    <text evidence="1">The sequence shown here is derived from an EMBL/GenBank/DDBJ whole genome shotgun (WGS) entry which is preliminary data.</text>
</comment>
<name>A0A178UD62_ARATH</name>
<accession>A0A178UD62</accession>
<dbReference type="AlphaFoldDB" id="A0A178UD62"/>
<dbReference type="Proteomes" id="UP000078284">
    <property type="component" value="Chromosome 5"/>
</dbReference>
<dbReference type="Gene3D" id="1.25.40.10">
    <property type="entry name" value="Tetratricopeptide repeat domain"/>
    <property type="match status" value="2"/>
</dbReference>
<protein>
    <submittedName>
        <fullName evidence="1">NDP1</fullName>
    </submittedName>
</protein>
<dbReference type="EMBL" id="LUHQ01000005">
    <property type="protein sequence ID" value="OAO91589.1"/>
    <property type="molecule type" value="Genomic_DNA"/>
</dbReference>
<evidence type="ECO:0000313" key="2">
    <source>
        <dbReference type="Proteomes" id="UP000078284"/>
    </source>
</evidence>
<dbReference type="SUPFAM" id="SSF48452">
    <property type="entry name" value="TPR-like"/>
    <property type="match status" value="2"/>
</dbReference>